<evidence type="ECO:0000313" key="2">
    <source>
        <dbReference type="Proteomes" id="UP000018817"/>
    </source>
</evidence>
<proteinExistence type="predicted"/>
<dbReference type="RefSeq" id="XP_008901071.1">
    <property type="nucleotide sequence ID" value="XM_008902823.1"/>
</dbReference>
<organism evidence="1 2">
    <name type="scientific">Phytophthora nicotianae (strain INRA-310)</name>
    <name type="common">Phytophthora parasitica</name>
    <dbReference type="NCBI Taxonomy" id="761204"/>
    <lineage>
        <taxon>Eukaryota</taxon>
        <taxon>Sar</taxon>
        <taxon>Stramenopiles</taxon>
        <taxon>Oomycota</taxon>
        <taxon>Peronosporomycetes</taxon>
        <taxon>Peronosporales</taxon>
        <taxon>Peronosporaceae</taxon>
        <taxon>Phytophthora</taxon>
    </lineage>
</organism>
<reference evidence="2" key="1">
    <citation type="submission" date="2011-12" db="EMBL/GenBank/DDBJ databases">
        <authorList>
            <consortium name="The Broad Institute Genome Sequencing Platform"/>
            <person name="Russ C."/>
            <person name="Tyler B."/>
            <person name="Panabieres F."/>
            <person name="Shan W."/>
            <person name="Tripathy S."/>
            <person name="Grunwald N."/>
            <person name="Machado M."/>
            <person name="Young S.K."/>
            <person name="Zeng Q."/>
            <person name="Gargeya S."/>
            <person name="Fitzgerald M."/>
            <person name="Haas B."/>
            <person name="Abouelleil A."/>
            <person name="Alvarado L."/>
            <person name="Arachchi H.M."/>
            <person name="Berlin A."/>
            <person name="Chapman S.B."/>
            <person name="Gearin G."/>
            <person name="Goldberg J."/>
            <person name="Griggs A."/>
            <person name="Gujja S."/>
            <person name="Hansen M."/>
            <person name="Heiman D."/>
            <person name="Howarth C."/>
            <person name="Larimer J."/>
            <person name="Lui A."/>
            <person name="MacDonald P.J.P."/>
            <person name="McCowen C."/>
            <person name="Montmayeur A."/>
            <person name="Murphy C."/>
            <person name="Neiman D."/>
            <person name="Pearson M."/>
            <person name="Priest M."/>
            <person name="Roberts A."/>
            <person name="Saif S."/>
            <person name="Shea T."/>
            <person name="Sisk P."/>
            <person name="Stolte C."/>
            <person name="Sykes S."/>
            <person name="Wortman J."/>
            <person name="Nusbaum C."/>
            <person name="Birren B."/>
        </authorList>
    </citation>
    <scope>NUCLEOTIDE SEQUENCE [LARGE SCALE GENOMIC DNA]</scope>
    <source>
        <strain evidence="2">INRA-310</strain>
    </source>
</reference>
<accession>W2QMX2</accession>
<evidence type="ECO:0000313" key="1">
    <source>
        <dbReference type="EMBL" id="ETN13600.1"/>
    </source>
</evidence>
<reference evidence="1 2" key="2">
    <citation type="submission" date="2013-11" db="EMBL/GenBank/DDBJ databases">
        <title>The Genome Sequence of Phytophthora parasitica INRA-310.</title>
        <authorList>
            <consortium name="The Broad Institute Genomics Platform"/>
            <person name="Russ C."/>
            <person name="Tyler B."/>
            <person name="Panabieres F."/>
            <person name="Shan W."/>
            <person name="Tripathy S."/>
            <person name="Grunwald N."/>
            <person name="Machado M."/>
            <person name="Johnson C.S."/>
            <person name="Arredondo F."/>
            <person name="Hong C."/>
            <person name="Coffey M."/>
            <person name="Young S.K."/>
            <person name="Zeng Q."/>
            <person name="Gargeya S."/>
            <person name="Fitzgerald M."/>
            <person name="Abouelleil A."/>
            <person name="Alvarado L."/>
            <person name="Chapman S.B."/>
            <person name="Gainer-Dewar J."/>
            <person name="Goldberg J."/>
            <person name="Griggs A."/>
            <person name="Gujja S."/>
            <person name="Hansen M."/>
            <person name="Howarth C."/>
            <person name="Imamovic A."/>
            <person name="Ireland A."/>
            <person name="Larimer J."/>
            <person name="McCowan C."/>
            <person name="Murphy C."/>
            <person name="Pearson M."/>
            <person name="Poon T.W."/>
            <person name="Priest M."/>
            <person name="Roberts A."/>
            <person name="Saif S."/>
            <person name="Shea T."/>
            <person name="Sykes S."/>
            <person name="Wortman J."/>
            <person name="Nusbaum C."/>
            <person name="Birren B."/>
        </authorList>
    </citation>
    <scope>NUCLEOTIDE SEQUENCE [LARGE SCALE GENOMIC DNA]</scope>
    <source>
        <strain evidence="1 2">INRA-310</strain>
    </source>
</reference>
<dbReference type="GeneID" id="20190841"/>
<name>W2QMX2_PHYN3</name>
<dbReference type="AlphaFoldDB" id="W2QMX2"/>
<sequence>MNPGRHVKPPLSLLSAKHESISQNQTANLEVFTITLNVGEAAINASSADNSETLLQATFYHPFLQRRQRCRKVWVVPSDDMRRSNL</sequence>
<gene>
    <name evidence="1" type="ORF">PPTG_22242</name>
</gene>
<dbReference type="Proteomes" id="UP000018817">
    <property type="component" value="Unassembled WGS sequence"/>
</dbReference>
<protein>
    <submittedName>
        <fullName evidence="1">Uncharacterized protein</fullName>
    </submittedName>
</protein>
<dbReference type="VEuPathDB" id="FungiDB:PPTG_22242"/>
<dbReference type="EMBL" id="KI669574">
    <property type="protein sequence ID" value="ETN13600.1"/>
    <property type="molecule type" value="Genomic_DNA"/>
</dbReference>